<dbReference type="FunFam" id="3.40.309.10:FF:000009">
    <property type="entry name" value="Aldehyde dehydrogenase A"/>
    <property type="match status" value="1"/>
</dbReference>
<dbReference type="InterPro" id="IPR015590">
    <property type="entry name" value="Aldehyde_DH_dom"/>
</dbReference>
<dbReference type="PROSITE" id="PS00070">
    <property type="entry name" value="ALDEHYDE_DEHYDR_CYS"/>
    <property type="match status" value="1"/>
</dbReference>
<dbReference type="Gene3D" id="3.40.309.10">
    <property type="entry name" value="Aldehyde Dehydrogenase, Chain A, domain 2"/>
    <property type="match status" value="1"/>
</dbReference>
<dbReference type="Proteomes" id="UP000588112">
    <property type="component" value="Unassembled WGS sequence"/>
</dbReference>
<dbReference type="EMBL" id="JACHBR010000001">
    <property type="protein sequence ID" value="MBB5627945.1"/>
    <property type="molecule type" value="Genomic_DNA"/>
</dbReference>
<name>A0A7W8Z634_9ACTN</name>
<dbReference type="InterPro" id="IPR029510">
    <property type="entry name" value="Ald_DH_CS_GLU"/>
</dbReference>
<evidence type="ECO:0000313" key="7">
    <source>
        <dbReference type="EMBL" id="MBB5627945.1"/>
    </source>
</evidence>
<dbReference type="InterPro" id="IPR016163">
    <property type="entry name" value="Ald_DH_C"/>
</dbReference>
<organism evidence="7 8">
    <name type="scientific">Sphaerisporangium krabiense</name>
    <dbReference type="NCBI Taxonomy" id="763782"/>
    <lineage>
        <taxon>Bacteria</taxon>
        <taxon>Bacillati</taxon>
        <taxon>Actinomycetota</taxon>
        <taxon>Actinomycetes</taxon>
        <taxon>Streptosporangiales</taxon>
        <taxon>Streptosporangiaceae</taxon>
        <taxon>Sphaerisporangium</taxon>
    </lineage>
</organism>
<evidence type="ECO:0000256" key="2">
    <source>
        <dbReference type="ARBA" id="ARBA00023002"/>
    </source>
</evidence>
<evidence type="ECO:0000313" key="8">
    <source>
        <dbReference type="Proteomes" id="UP000588112"/>
    </source>
</evidence>
<dbReference type="RefSeq" id="WP_239139214.1">
    <property type="nucleotide sequence ID" value="NZ_BOOS01000015.1"/>
</dbReference>
<evidence type="ECO:0000256" key="1">
    <source>
        <dbReference type="ARBA" id="ARBA00009986"/>
    </source>
</evidence>
<feature type="active site" evidence="4">
    <location>
        <position position="259"/>
    </location>
</feature>
<protein>
    <submittedName>
        <fullName evidence="7">Benzaldehyde dehydrogenase (NAD)</fullName>
        <ecNumber evidence="7">1.2.1.28</ecNumber>
    </submittedName>
</protein>
<evidence type="ECO:0000256" key="5">
    <source>
        <dbReference type="RuleBase" id="RU003345"/>
    </source>
</evidence>
<dbReference type="Pfam" id="PF00171">
    <property type="entry name" value="Aldedh"/>
    <property type="match status" value="1"/>
</dbReference>
<dbReference type="GO" id="GO:0018479">
    <property type="term" value="F:benzaldehyde dehydrogenase (NAD+) activity"/>
    <property type="evidence" value="ECO:0007669"/>
    <property type="project" value="UniProtKB-EC"/>
</dbReference>
<evidence type="ECO:0000256" key="3">
    <source>
        <dbReference type="ARBA" id="ARBA00023027"/>
    </source>
</evidence>
<dbReference type="InterPro" id="IPR016162">
    <property type="entry name" value="Ald_DH_N"/>
</dbReference>
<sequence length="492" mass="51121">MSQGVPASGCDFASASALLYSGGWRPGGGGTAPVLEVATGERIGEIALADEADVERAGAVAAEAQRAWAGASFRERSAVMARAGQALEGMRADIVAMMIRETGCIRAKAEQEITKAQDELRAAAELADQPYGQLLPHDDPAVLSMARRVPVGVVGVIAPWNAPLMLAIRSVAPALVLGNGVLLKPDVKTALSGGVALARVFEAAGLPDGLLHVLPGGPATGEAVVRSPHTSVISFTGSSATGRRVGELAGGLLKRVVLELGGNNALIVLDDADLDAAVNNAAWGSLLHQGQICMATGRHLVHERIADEYVARLTEHARSLVMGDPKRPEVRVGPLIDARQAGRVHAIVTAAVEAGAVVGAGGTQEGPFYSPTVLDRVDPGSPAFTEEIFGPVIPVTRFGSDEEAAELANRTSYGLSAAVHTRDMARGLALADRLRTGMVHVNGQTINDAAHVPMGGMGASGNGGRYGGHWNLDEFTYWQWVTARSTPHAYPV</sequence>
<keyword evidence="2 5" id="KW-0560">Oxidoreductase</keyword>
<dbReference type="PANTHER" id="PTHR42986">
    <property type="entry name" value="BENZALDEHYDE DEHYDROGENASE YFMT"/>
    <property type="match status" value="1"/>
</dbReference>
<proteinExistence type="inferred from homology"/>
<dbReference type="InterPro" id="IPR016161">
    <property type="entry name" value="Ald_DH/histidinol_DH"/>
</dbReference>
<dbReference type="Gene3D" id="3.40.605.10">
    <property type="entry name" value="Aldehyde Dehydrogenase, Chain A, domain 1"/>
    <property type="match status" value="1"/>
</dbReference>
<accession>A0A7W8Z634</accession>
<evidence type="ECO:0000259" key="6">
    <source>
        <dbReference type="Pfam" id="PF00171"/>
    </source>
</evidence>
<comment type="similarity">
    <text evidence="1 5">Belongs to the aldehyde dehydrogenase family.</text>
</comment>
<feature type="domain" description="Aldehyde dehydrogenase" evidence="6">
    <location>
        <begin position="24"/>
        <end position="481"/>
    </location>
</feature>
<keyword evidence="3" id="KW-0520">NAD</keyword>
<dbReference type="InterPro" id="IPR016160">
    <property type="entry name" value="Ald_DH_CS_CYS"/>
</dbReference>
<dbReference type="CDD" id="cd07104">
    <property type="entry name" value="ALDH_BenzADH-like"/>
    <property type="match status" value="1"/>
</dbReference>
<reference evidence="7 8" key="1">
    <citation type="submission" date="2020-08" db="EMBL/GenBank/DDBJ databases">
        <title>Sequencing the genomes of 1000 actinobacteria strains.</title>
        <authorList>
            <person name="Klenk H.-P."/>
        </authorList>
    </citation>
    <scope>NUCLEOTIDE SEQUENCE [LARGE SCALE GENOMIC DNA]</scope>
    <source>
        <strain evidence="7 8">DSM 45790</strain>
    </source>
</reference>
<dbReference type="SUPFAM" id="SSF53720">
    <property type="entry name" value="ALDH-like"/>
    <property type="match status" value="1"/>
</dbReference>
<dbReference type="PROSITE" id="PS00687">
    <property type="entry name" value="ALDEHYDE_DEHYDR_GLU"/>
    <property type="match status" value="1"/>
</dbReference>
<dbReference type="PANTHER" id="PTHR42986:SF1">
    <property type="entry name" value="BENZALDEHYDE DEHYDROGENASE YFMT"/>
    <property type="match status" value="1"/>
</dbReference>
<gene>
    <name evidence="7" type="ORF">BJ981_003644</name>
</gene>
<evidence type="ECO:0000256" key="4">
    <source>
        <dbReference type="PROSITE-ProRule" id="PRU10007"/>
    </source>
</evidence>
<comment type="caution">
    <text evidence="7">The sequence shown here is derived from an EMBL/GenBank/DDBJ whole genome shotgun (WGS) entry which is preliminary data.</text>
</comment>
<dbReference type="AlphaFoldDB" id="A0A7W8Z634"/>
<keyword evidence="8" id="KW-1185">Reference proteome</keyword>
<dbReference type="EC" id="1.2.1.28" evidence="7"/>